<feature type="domain" description="Transposase IS66 central" evidence="1">
    <location>
        <begin position="186"/>
        <end position="471"/>
    </location>
</feature>
<dbReference type="STRING" id="754477.Q7C_489"/>
<evidence type="ECO:0000259" key="1">
    <source>
        <dbReference type="Pfam" id="PF03050"/>
    </source>
</evidence>
<evidence type="ECO:0000313" key="4">
    <source>
        <dbReference type="EMBL" id="AFJ01662.1"/>
    </source>
</evidence>
<dbReference type="Proteomes" id="UP000009145">
    <property type="component" value="Chromosome"/>
</dbReference>
<dbReference type="EMBL" id="CP003380">
    <property type="protein sequence ID" value="AFJ01662.1"/>
    <property type="molecule type" value="Genomic_DNA"/>
</dbReference>
<dbReference type="Pfam" id="PF13817">
    <property type="entry name" value="DDE_Tnp_IS66_C"/>
    <property type="match status" value="1"/>
</dbReference>
<protein>
    <submittedName>
        <fullName evidence="4">ISPsy5, transposase</fullName>
    </submittedName>
</protein>
<evidence type="ECO:0000259" key="2">
    <source>
        <dbReference type="Pfam" id="PF13007"/>
    </source>
</evidence>
<reference evidence="4 5" key="1">
    <citation type="journal article" date="2012" name="J. Bacteriol.">
        <title>Complete genome sequences of Methylophaga sp. strain JAM1 and Methylophaga sp. strain JAM7.</title>
        <authorList>
            <person name="Villeneuve C."/>
            <person name="Martineau C."/>
            <person name="Mauffrey F."/>
            <person name="Villemur R."/>
        </authorList>
    </citation>
    <scope>NUCLEOTIDE SEQUENCE [LARGE SCALE GENOMIC DNA]</scope>
    <source>
        <strain evidence="4 5">JAM7</strain>
    </source>
</reference>
<dbReference type="InterPro" id="IPR024463">
    <property type="entry name" value="Transposase_TnpC_homeodom"/>
</dbReference>
<organism evidence="4 5">
    <name type="scientific">Methylophaga frappieri (strain ATCC BAA-2434 / DSM 25690 / JAM7)</name>
    <dbReference type="NCBI Taxonomy" id="754477"/>
    <lineage>
        <taxon>Bacteria</taxon>
        <taxon>Pseudomonadati</taxon>
        <taxon>Pseudomonadota</taxon>
        <taxon>Gammaproteobacteria</taxon>
        <taxon>Thiotrichales</taxon>
        <taxon>Piscirickettsiaceae</taxon>
        <taxon>Methylophaga</taxon>
    </lineage>
</organism>
<dbReference type="PATRIC" id="fig|754477.3.peg.483"/>
<dbReference type="HOGENOM" id="CLU_023034_0_0_6"/>
<accession>I1YFG9</accession>
<evidence type="ECO:0000313" key="5">
    <source>
        <dbReference type="Proteomes" id="UP000009145"/>
    </source>
</evidence>
<proteinExistence type="predicted"/>
<dbReference type="InterPro" id="IPR004291">
    <property type="entry name" value="Transposase_IS66_central"/>
</dbReference>
<dbReference type="Pfam" id="PF03050">
    <property type="entry name" value="DDE_Tnp_IS66"/>
    <property type="match status" value="1"/>
</dbReference>
<dbReference type="NCBIfam" id="NF033517">
    <property type="entry name" value="transpos_IS66"/>
    <property type="match status" value="1"/>
</dbReference>
<dbReference type="AlphaFoldDB" id="I1YFG9"/>
<feature type="domain" description="Transposase IS66 C-terminal" evidence="3">
    <location>
        <begin position="478"/>
        <end position="516"/>
    </location>
</feature>
<dbReference type="InterPro" id="IPR039552">
    <property type="entry name" value="IS66_C"/>
</dbReference>
<gene>
    <name evidence="4" type="ordered locus">Q7C_489</name>
</gene>
<dbReference type="PANTHER" id="PTHR33678">
    <property type="entry name" value="BLL1576 PROTEIN"/>
    <property type="match status" value="1"/>
</dbReference>
<sequence length="530" mass="60737">MQSIMTDTEKSLQHQVDQLTLECDLLRKKCQQSDDAYAVLMDQLKQMLRHRFGQKSERYIDLENPQLSLYGEVVLNEALDEEDEVSDNSCDNDIERQKKRRAKKSRNAFAAHLPRTEQLIPVDAHDKTCQCGCPKKVINHERHERLNYQPPVYEVIVELREVVACPKGCVGEVITADKPKHILPKASFTESVLAHIIVSKLDDRQPYYHLEKQFEKRAGFRLSRQTMARSVIDCSDSLQPLINLMKDEVIDYDVGALDATTLQVLNEPGRSASTKSYAYCFRGGAPGKDVILYEYNAIKHKPFVNNWFAGFSGGLHCDGDPFFDLLFESEAVSPSFCNTHARRKFEPIAIASKGNGLAKQAMRFYKRLYKIERKAKDEKMSPEQRYSLRQQCSKPLMAEFKQWLDEHYPTVPPKSSLGKAFAYTLKFWDGLCEFLNDGRLEADNNLTEQEIKPFVIARKNFMFCSSVKGAEALCLHFSLIRTAKRHGLDPYRYYQEILEAIPHCQTVEDYEALLPWNIALEKVGAINLAA</sequence>
<keyword evidence="5" id="KW-1185">Reference proteome</keyword>
<feature type="domain" description="Transposase TnpC homeodomain" evidence="2">
    <location>
        <begin position="40"/>
        <end position="117"/>
    </location>
</feature>
<name>I1YFG9_METFJ</name>
<dbReference type="eggNOG" id="COG3316">
    <property type="taxonomic scope" value="Bacteria"/>
</dbReference>
<evidence type="ECO:0000259" key="3">
    <source>
        <dbReference type="Pfam" id="PF13817"/>
    </source>
</evidence>
<dbReference type="PANTHER" id="PTHR33678:SF1">
    <property type="entry name" value="BLL1576 PROTEIN"/>
    <property type="match status" value="1"/>
</dbReference>
<dbReference type="InterPro" id="IPR052344">
    <property type="entry name" value="Transposase-related"/>
</dbReference>
<dbReference type="Pfam" id="PF13007">
    <property type="entry name" value="LZ_Tnp_IS66"/>
    <property type="match status" value="1"/>
</dbReference>
<dbReference type="KEGG" id="mec:Q7C_489"/>